<dbReference type="RefSeq" id="WP_144344231.1">
    <property type="nucleotide sequence ID" value="NZ_VMBP01000006.1"/>
</dbReference>
<feature type="transmembrane region" description="Helical" evidence="1">
    <location>
        <begin position="37"/>
        <end position="60"/>
    </location>
</feature>
<sequence length="67" mass="7177">MIGPFSRIALRYVAGFLVAKGLLSGTDGDFLSSDPDVAFVVEAGAGFALGFAVEGFYWLAKRMGWRT</sequence>
<proteinExistence type="predicted"/>
<comment type="caution">
    <text evidence="2">The sequence shown here is derived from an EMBL/GenBank/DDBJ whole genome shotgun (WGS) entry which is preliminary data.</text>
</comment>
<evidence type="ECO:0000313" key="3">
    <source>
        <dbReference type="Proteomes" id="UP000315321"/>
    </source>
</evidence>
<keyword evidence="3" id="KW-1185">Reference proteome</keyword>
<gene>
    <name evidence="2" type="ORF">FO470_17280</name>
</gene>
<reference evidence="2 3" key="1">
    <citation type="submission" date="2019-07" db="EMBL/GenBank/DDBJ databases">
        <authorList>
            <person name="Grouzdev D.S."/>
        </authorList>
    </citation>
    <scope>NUCLEOTIDE SEQUENCE [LARGE SCALE GENOMIC DNA]</scope>
    <source>
        <strain evidence="2 3">3C</strain>
    </source>
</reference>
<accession>A0ABY3DMZ8</accession>
<keyword evidence="1" id="KW-1133">Transmembrane helix</keyword>
<protein>
    <submittedName>
        <fullName evidence="2">Uncharacterized protein</fullName>
    </submittedName>
</protein>
<organism evidence="2 3">
    <name type="scientific">Ancylobacter moscoviensis</name>
    <dbReference type="NCBI Taxonomy" id="2597768"/>
    <lineage>
        <taxon>Bacteria</taxon>
        <taxon>Pseudomonadati</taxon>
        <taxon>Pseudomonadota</taxon>
        <taxon>Alphaproteobacteria</taxon>
        <taxon>Hyphomicrobiales</taxon>
        <taxon>Xanthobacteraceae</taxon>
        <taxon>Ancylobacter</taxon>
    </lineage>
</organism>
<dbReference type="Proteomes" id="UP000315321">
    <property type="component" value="Unassembled WGS sequence"/>
</dbReference>
<name>A0ABY3DMZ8_9HYPH</name>
<keyword evidence="1" id="KW-0812">Transmembrane</keyword>
<keyword evidence="1" id="KW-0472">Membrane</keyword>
<evidence type="ECO:0000256" key="1">
    <source>
        <dbReference type="SAM" id="Phobius"/>
    </source>
</evidence>
<evidence type="ECO:0000313" key="2">
    <source>
        <dbReference type="EMBL" id="TSJ60503.1"/>
    </source>
</evidence>
<dbReference type="EMBL" id="VMBP01000006">
    <property type="protein sequence ID" value="TSJ60503.1"/>
    <property type="molecule type" value="Genomic_DNA"/>
</dbReference>